<dbReference type="InterPro" id="IPR014957">
    <property type="entry name" value="IDEAL_dom"/>
</dbReference>
<dbReference type="Proteomes" id="UP000614490">
    <property type="component" value="Unassembled WGS sequence"/>
</dbReference>
<proteinExistence type="predicted"/>
<evidence type="ECO:0000259" key="1">
    <source>
        <dbReference type="SMART" id="SM00914"/>
    </source>
</evidence>
<gene>
    <name evidence="2" type="ORF">H0267_00530</name>
</gene>
<dbReference type="Pfam" id="PF08858">
    <property type="entry name" value="IDEAL"/>
    <property type="match status" value="1"/>
</dbReference>
<accession>A0A931HSE1</accession>
<protein>
    <submittedName>
        <fullName evidence="2">IDEAL domain-containing protein</fullName>
    </submittedName>
</protein>
<dbReference type="RefSeq" id="WP_197315332.1">
    <property type="nucleotide sequence ID" value="NZ_JADZSC010000001.1"/>
</dbReference>
<evidence type="ECO:0000313" key="3">
    <source>
        <dbReference type="Proteomes" id="UP000614490"/>
    </source>
</evidence>
<dbReference type="AlphaFoldDB" id="A0A931HSE1"/>
<name>A0A931HSE1_9BACI</name>
<comment type="caution">
    <text evidence="2">The sequence shown here is derived from an EMBL/GenBank/DDBJ whole genome shotgun (WGS) entry which is preliminary data.</text>
</comment>
<evidence type="ECO:0000313" key="2">
    <source>
        <dbReference type="EMBL" id="MBH0228681.1"/>
    </source>
</evidence>
<keyword evidence="3" id="KW-1185">Reference proteome</keyword>
<dbReference type="InterPro" id="IPR027393">
    <property type="entry name" value="Virus_scaffolding_prot_C"/>
</dbReference>
<organism evidence="2 3">
    <name type="scientific">Halobacillus yeomjeoni</name>
    <dbReference type="NCBI Taxonomy" id="311194"/>
    <lineage>
        <taxon>Bacteria</taxon>
        <taxon>Bacillati</taxon>
        <taxon>Bacillota</taxon>
        <taxon>Bacilli</taxon>
        <taxon>Bacillales</taxon>
        <taxon>Bacillaceae</taxon>
        <taxon>Halobacillus</taxon>
    </lineage>
</organism>
<sequence>MRKQKMVYVIRRDPDYKGKKITAKRELSYGIRLASRLFLDEMSFQFNKKRFDEKINSAIDNNDREEFERLSKEFQLYVGSK</sequence>
<reference evidence="2 3" key="1">
    <citation type="journal article" date="2005" name="Int. J. Syst. Evol. Microbiol.">
        <title>Halobacillus yeomjeoni sp. nov., isolated from a marine solar saltern in Korea.</title>
        <authorList>
            <person name="Yoon J.H."/>
            <person name="Kang S.J."/>
            <person name="Lee C.H."/>
            <person name="Oh H.W."/>
            <person name="Oh T.K."/>
        </authorList>
    </citation>
    <scope>NUCLEOTIDE SEQUENCE [LARGE SCALE GENOMIC DNA]</scope>
    <source>
        <strain evidence="2 3">KCTC 3957</strain>
    </source>
</reference>
<feature type="domain" description="IDEAL" evidence="1">
    <location>
        <begin position="38"/>
        <end position="74"/>
    </location>
</feature>
<dbReference type="SMART" id="SM00914">
    <property type="entry name" value="IDEAL"/>
    <property type="match status" value="1"/>
</dbReference>
<dbReference type="EMBL" id="JADZSC010000001">
    <property type="protein sequence ID" value="MBH0228681.1"/>
    <property type="molecule type" value="Genomic_DNA"/>
</dbReference>
<dbReference type="Gene3D" id="4.10.810.10">
    <property type="entry name" value="Virus Scaffolding Protein, Chain A"/>
    <property type="match status" value="1"/>
</dbReference>